<evidence type="ECO:0000313" key="1">
    <source>
        <dbReference type="EMBL" id="MFC3705660.1"/>
    </source>
</evidence>
<dbReference type="EMBL" id="JBHRYD010000011">
    <property type="protein sequence ID" value="MFC3705660.1"/>
    <property type="molecule type" value="Genomic_DNA"/>
</dbReference>
<protein>
    <submittedName>
        <fullName evidence="1">ERF family protein</fullName>
    </submittedName>
</protein>
<proteinExistence type="predicted"/>
<gene>
    <name evidence="1" type="ORF">ACFOOL_12930</name>
</gene>
<reference evidence="2" key="1">
    <citation type="journal article" date="2019" name="Int. J. Syst. Evol. Microbiol.">
        <title>The Global Catalogue of Microorganisms (GCM) 10K type strain sequencing project: providing services to taxonomists for standard genome sequencing and annotation.</title>
        <authorList>
            <consortium name="The Broad Institute Genomics Platform"/>
            <consortium name="The Broad Institute Genome Sequencing Center for Infectious Disease"/>
            <person name="Wu L."/>
            <person name="Ma J."/>
        </authorList>
    </citation>
    <scope>NUCLEOTIDE SEQUENCE [LARGE SCALE GENOMIC DNA]</scope>
    <source>
        <strain evidence="2">KCTC 42281</strain>
    </source>
</reference>
<organism evidence="1 2">
    <name type="scientific">Devosia honganensis</name>
    <dbReference type="NCBI Taxonomy" id="1610527"/>
    <lineage>
        <taxon>Bacteria</taxon>
        <taxon>Pseudomonadati</taxon>
        <taxon>Pseudomonadota</taxon>
        <taxon>Alphaproteobacteria</taxon>
        <taxon>Hyphomicrobiales</taxon>
        <taxon>Devosiaceae</taxon>
        <taxon>Devosia</taxon>
    </lineage>
</organism>
<keyword evidence="2" id="KW-1185">Reference proteome</keyword>
<evidence type="ECO:0000313" key="2">
    <source>
        <dbReference type="Proteomes" id="UP001595613"/>
    </source>
</evidence>
<sequence length="256" mass="28140">MSQAMEIHKERTQAVAPAVLDSNPVMEMIRQAVAAGQPLDVIRELKDMAKELADDSARRAFEAAMSAAKAEIPTITKNRAVDFTSAKGRTNYRHEDLAEIARVIDPILGKHGLAYRYETVTEGGKVRVTCIVSHREGHSVRNELTADHDNSGNKNSIQAVGSTITYLQRYTLKAALGLAASNDDDGAKHGQKADDLLKPEQVEQVRDLIEKTDTDIALFCETFKVEALNQLRVVDFDSAVRSLNIKLARKLSEAGK</sequence>
<dbReference type="RefSeq" id="WP_380097555.1">
    <property type="nucleotide sequence ID" value="NZ_JBHRYD010000011.1"/>
</dbReference>
<dbReference type="InterPro" id="IPR007499">
    <property type="entry name" value="ERF_bacteria_virus"/>
</dbReference>
<name>A0ABV7X257_9HYPH</name>
<dbReference type="Proteomes" id="UP001595613">
    <property type="component" value="Unassembled WGS sequence"/>
</dbReference>
<accession>A0ABV7X257</accession>
<comment type="caution">
    <text evidence="1">The sequence shown here is derived from an EMBL/GenBank/DDBJ whole genome shotgun (WGS) entry which is preliminary data.</text>
</comment>
<dbReference type="Pfam" id="PF04404">
    <property type="entry name" value="ERF"/>
    <property type="match status" value="1"/>
</dbReference>